<evidence type="ECO:0000259" key="1">
    <source>
        <dbReference type="PROSITE" id="PS50994"/>
    </source>
</evidence>
<dbReference type="PROSITE" id="PS50994">
    <property type="entry name" value="INTEGRASE"/>
    <property type="match status" value="1"/>
</dbReference>
<dbReference type="InterPro" id="IPR001584">
    <property type="entry name" value="Integrase_cat-core"/>
</dbReference>
<dbReference type="AlphaFoldDB" id="A0A3P8KA75"/>
<dbReference type="RefSeq" id="WP_126117895.1">
    <property type="nucleotide sequence ID" value="NZ_UZVY01000001.1"/>
</dbReference>
<feature type="domain" description="Integrase catalytic" evidence="1">
    <location>
        <begin position="194"/>
        <end position="382"/>
    </location>
</feature>
<dbReference type="InterPro" id="IPR012337">
    <property type="entry name" value="RNaseH-like_sf"/>
</dbReference>
<accession>A0A3P8KA75</accession>
<dbReference type="GO" id="GO:0015074">
    <property type="term" value="P:DNA integration"/>
    <property type="evidence" value="ECO:0007669"/>
    <property type="project" value="InterPro"/>
</dbReference>
<reference evidence="2 3" key="1">
    <citation type="submission" date="2018-12" db="EMBL/GenBank/DDBJ databases">
        <authorList>
            <consortium name="Pathogen Informatics"/>
        </authorList>
    </citation>
    <scope>NUCLEOTIDE SEQUENCE [LARGE SCALE GENOMIC DNA]</scope>
    <source>
        <strain evidence="2 3">NCTC10126</strain>
    </source>
</reference>
<evidence type="ECO:0000313" key="3">
    <source>
        <dbReference type="Proteomes" id="UP000280036"/>
    </source>
</evidence>
<dbReference type="InterPro" id="IPR036397">
    <property type="entry name" value="RNaseH_sf"/>
</dbReference>
<dbReference type="GO" id="GO:0003676">
    <property type="term" value="F:nucleic acid binding"/>
    <property type="evidence" value="ECO:0007669"/>
    <property type="project" value="InterPro"/>
</dbReference>
<sequence length="538" mass="62670">MENIVIKTRFQAVDTGKTTDYEDKKIFRFKKIQQYWNRPNAEISKILGKLGCRTSTKTIKRYRNQILVASTNNQDAISISHGNKDKLKGVKVSDSVIIDLTNKYYELVEHIGKKSKGDLSLALSHFYNNVLTNDEKKLLPFTTFYKRMLRLGYCSSYATRKVKKWAKRRRMFLENGQDISKIEAQFIKIYEKILNKNPLKSVYQNRSSDYDFGQIVEIDATPLHLFGESRKYHIYNAVDAATKCLLAIWIDIEETTIGYQNLLTQLFKRHGIPQVIITDKRRTFWGSDSTRTAMEEALNARGIELITSSNPKAKPNVERSFWTLQRWIGTFFHTNGINCFEDFLGKMELLIDEYNKQFKKAEAVSKKSNVFRKPNTEIFEEEMNLVIKRKIVNHTVRYDNKYLAPFDNNGARVSMFESGEAKLMVTPENKLFFIEGKRKYEARVPKGNELSAIDVYAISKNLDPQHQGVRATIKTMLHNRTWTSSTFEKLENIFKNSANPNNRDIEFIKKLLSENLEKLNDITKEMKEFINANFKSFK</sequence>
<dbReference type="Proteomes" id="UP000280036">
    <property type="component" value="Unassembled WGS sequence"/>
</dbReference>
<dbReference type="SUPFAM" id="SSF53098">
    <property type="entry name" value="Ribonuclease H-like"/>
    <property type="match status" value="1"/>
</dbReference>
<protein>
    <recommendedName>
        <fullName evidence="1">Integrase catalytic domain-containing protein</fullName>
    </recommendedName>
</protein>
<dbReference type="OrthoDB" id="398243at2"/>
<organism evidence="2 3">
    <name type="scientific">Mycoplasmopsis caviae</name>
    <dbReference type="NCBI Taxonomy" id="55603"/>
    <lineage>
        <taxon>Bacteria</taxon>
        <taxon>Bacillati</taxon>
        <taxon>Mycoplasmatota</taxon>
        <taxon>Mycoplasmoidales</taxon>
        <taxon>Metamycoplasmataceae</taxon>
        <taxon>Mycoplasmopsis</taxon>
    </lineage>
</organism>
<dbReference type="Gene3D" id="3.30.420.10">
    <property type="entry name" value="Ribonuclease H-like superfamily/Ribonuclease H"/>
    <property type="match status" value="1"/>
</dbReference>
<name>A0A3P8KA75_9BACT</name>
<gene>
    <name evidence="2" type="ORF">NCTC10126_00081</name>
</gene>
<evidence type="ECO:0000313" key="2">
    <source>
        <dbReference type="EMBL" id="VDR41604.1"/>
    </source>
</evidence>
<dbReference type="EMBL" id="UZVY01000001">
    <property type="protein sequence ID" value="VDR41604.1"/>
    <property type="molecule type" value="Genomic_DNA"/>
</dbReference>
<proteinExistence type="predicted"/>